<feature type="compositionally biased region" description="Basic residues" evidence="1">
    <location>
        <begin position="42"/>
        <end position="56"/>
    </location>
</feature>
<dbReference type="RefSeq" id="NP_001077458.1">
    <property type="nucleotide sequence ID" value="NM_001083989.2"/>
</dbReference>
<protein>
    <submittedName>
        <fullName evidence="4">(thale cress) hypothetical protein</fullName>
    </submittedName>
</protein>
<evidence type="ECO:0000313" key="4">
    <source>
        <dbReference type="EMBL" id="CAD5311752.1"/>
    </source>
</evidence>
<feature type="compositionally biased region" description="Acidic residues" evidence="1">
    <location>
        <begin position="1"/>
        <end position="14"/>
    </location>
</feature>
<dbReference type="ExpressionAtlas" id="A0A178W2B6">
    <property type="expression patterns" value="baseline and differential"/>
</dbReference>
<evidence type="ECO:0000313" key="3">
    <source>
        <dbReference type="EMBL" id="CAA0165166.1"/>
    </source>
</evidence>
<dbReference type="Proteomes" id="UP000434276">
    <property type="component" value="Unassembled WGS sequence"/>
</dbReference>
<dbReference type="KEGG" id="ath:AT1G04778"/>
<evidence type="ECO:0000313" key="9">
    <source>
        <dbReference type="Proteomes" id="UP000434276"/>
    </source>
</evidence>
<dbReference type="EMBL" id="LR881466">
    <property type="protein sequence ID" value="CAD5311752.1"/>
    <property type="molecule type" value="Genomic_DNA"/>
</dbReference>
<feature type="compositionally biased region" description="Low complexity" evidence="1">
    <location>
        <begin position="27"/>
        <end position="36"/>
    </location>
</feature>
<dbReference type="Proteomes" id="UP000078284">
    <property type="component" value="Chromosome 1"/>
</dbReference>
<name>A0A178W2B6_ARATH</name>
<evidence type="ECO:0000313" key="5">
    <source>
        <dbReference type="EMBL" id="OAP12630.1"/>
    </source>
</evidence>
<gene>
    <name evidence="2" type="ordered locus">At1g04778</name>
    <name evidence="5" type="ordered locus">AXX17_At1g04100</name>
    <name evidence="6" type="ORF">AN1_LOCUS522</name>
    <name evidence="4" type="ORF">AT9943_LOCUS343</name>
    <name evidence="3" type="ORF">C24_LOCUS434</name>
</gene>
<reference evidence="5" key="2">
    <citation type="submission" date="2016-03" db="EMBL/GenBank/DDBJ databases">
        <title>Full-length assembly of Arabidopsis thaliana Ler reveals the complement of translocations and inversions.</title>
        <authorList>
            <person name="Zapata L."/>
            <person name="Schneeberger K."/>
            <person name="Ossowski S."/>
        </authorList>
    </citation>
    <scope>NUCLEOTIDE SEQUENCE [LARGE SCALE GENOMIC DNA]</scope>
    <source>
        <tissue evidence="5">Leaf</tissue>
    </source>
</reference>
<dbReference type="EMBL" id="LUHQ01000001">
    <property type="protein sequence ID" value="OAP12630.1"/>
    <property type="molecule type" value="Genomic_DNA"/>
</dbReference>
<evidence type="ECO:0000313" key="10">
    <source>
        <dbReference type="Proteomes" id="UP000516314"/>
    </source>
</evidence>
<reference evidence="7" key="1">
    <citation type="journal article" date="2016" name="Proc. Natl. Acad. Sci. U.S.A.">
        <title>Chromosome-level assembly of Arabidopsis thaliana Ler reveals the extent of translocation and inversion polymorphisms.</title>
        <authorList>
            <person name="Zapata L."/>
            <person name="Ding J."/>
            <person name="Willing E.M."/>
            <person name="Hartwig B."/>
            <person name="Bezdan D."/>
            <person name="Jiao W.B."/>
            <person name="Patel V."/>
            <person name="Velikkakam James G."/>
            <person name="Koornneef M."/>
            <person name="Ossowski S."/>
            <person name="Schneeberger K."/>
        </authorList>
    </citation>
    <scope>NUCLEOTIDE SEQUENCE [LARGE SCALE GENOMIC DNA]</scope>
    <source>
        <strain evidence="7">cv. Landsberg erecta</strain>
    </source>
</reference>
<dbReference type="Araport" id="AT1G04778"/>
<accession>A0A178W2B6</accession>
<reference evidence="4 10" key="4">
    <citation type="submission" date="2020-09" db="EMBL/GenBank/DDBJ databases">
        <authorList>
            <person name="Ashkenazy H."/>
        </authorList>
    </citation>
    <scope>NUCLEOTIDE SEQUENCE [LARGE SCALE GENOMIC DNA]</scope>
    <source>
        <strain evidence="10">cv. Cdm-0</strain>
    </source>
</reference>
<dbReference type="Proteomes" id="UP000516314">
    <property type="component" value="Chromosome 1"/>
</dbReference>
<dbReference type="EMBL" id="CACRSJ010000104">
    <property type="protein sequence ID" value="VYS45015.1"/>
    <property type="molecule type" value="Genomic_DNA"/>
</dbReference>
<evidence type="ECO:0000313" key="2">
    <source>
        <dbReference type="Araport" id="AT1G04778"/>
    </source>
</evidence>
<reference evidence="6 8" key="3">
    <citation type="submission" date="2019-11" db="EMBL/GenBank/DDBJ databases">
        <authorList>
            <person name="Jiao W.-B."/>
            <person name="Schneeberger K."/>
        </authorList>
    </citation>
    <scope>NUCLEOTIDE SEQUENCE [LARGE SCALE GENOMIC DNA]</scope>
    <source>
        <strain evidence="8">cv. An-1</strain>
        <strain evidence="9">cv. C24</strain>
    </source>
</reference>
<dbReference type="Proteomes" id="UP000426265">
    <property type="component" value="Unassembled WGS sequence"/>
</dbReference>
<dbReference type="GeneID" id="5007663"/>
<proteinExistence type="predicted"/>
<dbReference type="EMBL" id="CACSHJ010000087">
    <property type="protein sequence ID" value="CAA0165166.1"/>
    <property type="molecule type" value="Genomic_DNA"/>
</dbReference>
<organism evidence="5 7">
    <name type="scientific">Arabidopsis thaliana</name>
    <name type="common">Mouse-ear cress</name>
    <dbReference type="NCBI Taxonomy" id="3702"/>
    <lineage>
        <taxon>Eukaryota</taxon>
        <taxon>Viridiplantae</taxon>
        <taxon>Streptophyta</taxon>
        <taxon>Embryophyta</taxon>
        <taxon>Tracheophyta</taxon>
        <taxon>Spermatophyta</taxon>
        <taxon>Magnoliopsida</taxon>
        <taxon>eudicotyledons</taxon>
        <taxon>Gunneridae</taxon>
        <taxon>Pentapetalae</taxon>
        <taxon>rosids</taxon>
        <taxon>malvids</taxon>
        <taxon>Brassicales</taxon>
        <taxon>Brassicaceae</taxon>
        <taxon>Camelineae</taxon>
        <taxon>Arabidopsis</taxon>
    </lineage>
</organism>
<evidence type="ECO:0000256" key="1">
    <source>
        <dbReference type="SAM" id="MobiDB-lite"/>
    </source>
</evidence>
<evidence type="ECO:0000313" key="7">
    <source>
        <dbReference type="Proteomes" id="UP000078284"/>
    </source>
</evidence>
<evidence type="ECO:0000313" key="8">
    <source>
        <dbReference type="Proteomes" id="UP000426265"/>
    </source>
</evidence>
<dbReference type="AlphaFoldDB" id="A0A178W2B6"/>
<evidence type="ECO:0000313" key="6">
    <source>
        <dbReference type="EMBL" id="VYS45015.1"/>
    </source>
</evidence>
<feature type="region of interest" description="Disordered" evidence="1">
    <location>
        <begin position="1"/>
        <end position="56"/>
    </location>
</feature>
<sequence>MVNLASEEEEEDGGDNINRLRDTAGEAALPSPASLAVSKATSRSRRRPRKALNRGK</sequence>